<keyword evidence="3" id="KW-1185">Reference proteome</keyword>
<organism evidence="2 3">
    <name type="scientific">Tanacetum coccineum</name>
    <dbReference type="NCBI Taxonomy" id="301880"/>
    <lineage>
        <taxon>Eukaryota</taxon>
        <taxon>Viridiplantae</taxon>
        <taxon>Streptophyta</taxon>
        <taxon>Embryophyta</taxon>
        <taxon>Tracheophyta</taxon>
        <taxon>Spermatophyta</taxon>
        <taxon>Magnoliopsida</taxon>
        <taxon>eudicotyledons</taxon>
        <taxon>Gunneridae</taxon>
        <taxon>Pentapetalae</taxon>
        <taxon>asterids</taxon>
        <taxon>campanulids</taxon>
        <taxon>Asterales</taxon>
        <taxon>Asteraceae</taxon>
        <taxon>Asteroideae</taxon>
        <taxon>Anthemideae</taxon>
        <taxon>Anthemidinae</taxon>
        <taxon>Tanacetum</taxon>
    </lineage>
</organism>
<name>A0ABQ4ZJ38_9ASTR</name>
<evidence type="ECO:0000313" key="2">
    <source>
        <dbReference type="EMBL" id="GJS88793.1"/>
    </source>
</evidence>
<proteinExistence type="predicted"/>
<evidence type="ECO:0000259" key="1">
    <source>
        <dbReference type="PROSITE" id="PS50878"/>
    </source>
</evidence>
<dbReference type="InterPro" id="IPR026960">
    <property type="entry name" value="RVT-Znf"/>
</dbReference>
<keyword evidence="2" id="KW-0808">Transferase</keyword>
<dbReference type="Pfam" id="PF13966">
    <property type="entry name" value="zf-RVT"/>
    <property type="match status" value="1"/>
</dbReference>
<evidence type="ECO:0000313" key="3">
    <source>
        <dbReference type="Proteomes" id="UP001151760"/>
    </source>
</evidence>
<keyword evidence="2" id="KW-0695">RNA-directed DNA polymerase</keyword>
<dbReference type="InterPro" id="IPR000477">
    <property type="entry name" value="RT_dom"/>
</dbReference>
<dbReference type="EMBL" id="BQNB010011301">
    <property type="protein sequence ID" value="GJS88793.1"/>
    <property type="molecule type" value="Genomic_DNA"/>
</dbReference>
<accession>A0ABQ4ZJ38</accession>
<gene>
    <name evidence="2" type="ORF">Tco_0771429</name>
</gene>
<dbReference type="Proteomes" id="UP001151760">
    <property type="component" value="Unassembled WGS sequence"/>
</dbReference>
<dbReference type="GO" id="GO:0003964">
    <property type="term" value="F:RNA-directed DNA polymerase activity"/>
    <property type="evidence" value="ECO:0007669"/>
    <property type="project" value="UniProtKB-KW"/>
</dbReference>
<dbReference type="PANTHER" id="PTHR33116">
    <property type="entry name" value="REVERSE TRANSCRIPTASE ZINC-BINDING DOMAIN-CONTAINING PROTEIN-RELATED-RELATED"/>
    <property type="match status" value="1"/>
</dbReference>
<protein>
    <submittedName>
        <fullName evidence="2">RNA-directed DNA polymerase, eukaryota</fullName>
    </submittedName>
</protein>
<reference evidence="2" key="1">
    <citation type="journal article" date="2022" name="Int. J. Mol. Sci.">
        <title>Draft Genome of Tanacetum Coccineum: Genomic Comparison of Closely Related Tanacetum-Family Plants.</title>
        <authorList>
            <person name="Yamashiro T."/>
            <person name="Shiraishi A."/>
            <person name="Nakayama K."/>
            <person name="Satake H."/>
        </authorList>
    </citation>
    <scope>NUCLEOTIDE SEQUENCE</scope>
</reference>
<dbReference type="PROSITE" id="PS50878">
    <property type="entry name" value="RT_POL"/>
    <property type="match status" value="1"/>
</dbReference>
<dbReference type="PANTHER" id="PTHR33116:SF79">
    <property type="entry name" value="REVERSE TRANSCRIPTASE DOMAIN, ZINC FINGER, CCHC-TYPE-RELATED"/>
    <property type="match status" value="1"/>
</dbReference>
<comment type="caution">
    <text evidence="2">The sequence shown here is derived from an EMBL/GenBank/DDBJ whole genome shotgun (WGS) entry which is preliminary data.</text>
</comment>
<keyword evidence="2" id="KW-0548">Nucleotidyltransferase</keyword>
<reference evidence="2" key="2">
    <citation type="submission" date="2022-01" db="EMBL/GenBank/DDBJ databases">
        <authorList>
            <person name="Yamashiro T."/>
            <person name="Shiraishi A."/>
            <person name="Satake H."/>
            <person name="Nakayama K."/>
        </authorList>
    </citation>
    <scope>NUCLEOTIDE SEQUENCE</scope>
</reference>
<feature type="domain" description="Reverse transcriptase" evidence="1">
    <location>
        <begin position="1"/>
        <end position="81"/>
    </location>
</feature>
<sequence length="533" mass="61529">MSISYLFYADDAMFIGEWSDSNLKNIVKILKCFFLASRLKINIHKSQVLGVGVPRNLVTHASSMIGCDVMQKPFRYLGVKVGDCISRKTAWVDTVHKLRSRLSNWKVKTLSIGGRLTLLKSVLGASPLYNMSIYKVPKGVLKEMEAIRSKFFNGADISDRKITWAAWDKVLASKKNGGLGVSSFHALNRALLLKWVWRFISQDGSLWFRVIQALYGSSFDLHSVNQPSIWCSILREVHLLKSKGFDFITHCKKRVGDGHSTRFWYDNWISDQPLRDRFPRLFALETDKEATVAAKLGASSTDVSFRRAVRDGAERHQWSDLNSLSGSVSLSSSKDRWICDLTGDGDFRVKEVRNTLDDLFLPSQPDATRWVKYIPIKINVFAWRVRLDCLPTRSNLIRRGVILDSALCPLCDSTVEDIHHVLFRCDNAQIVFRRICRWWELDWYDLASFSDWYAWFSAIRFSSSLKLLLEGVFYVAWWHLWVFRNRSIFDAAPPRRSVIFGDIVSRSFNWCSSRCNRSFSWENWMKTPHLISL</sequence>